<organism evidence="2 3">
    <name type="scientific">Phyllobacterium zundukense</name>
    <dbReference type="NCBI Taxonomy" id="1867719"/>
    <lineage>
        <taxon>Bacteria</taxon>
        <taxon>Pseudomonadati</taxon>
        <taxon>Pseudomonadota</taxon>
        <taxon>Alphaproteobacteria</taxon>
        <taxon>Hyphomicrobiales</taxon>
        <taxon>Phyllobacteriaceae</taxon>
        <taxon>Phyllobacterium</taxon>
    </lineage>
</organism>
<name>A0A2N9VVE4_9HYPH</name>
<evidence type="ECO:0000313" key="2">
    <source>
        <dbReference type="EMBL" id="PIO43462.1"/>
    </source>
</evidence>
<dbReference type="SUPFAM" id="SSF53756">
    <property type="entry name" value="UDP-Glycosyltransferase/glycogen phosphorylase"/>
    <property type="match status" value="1"/>
</dbReference>
<accession>A0A2N9VVE4</accession>
<dbReference type="InterPro" id="IPR028098">
    <property type="entry name" value="Glyco_trans_4-like_N"/>
</dbReference>
<sequence length="315" mass="35039">MLRNIPINIDVIHVEQPWLWPLAVKIKGLRAYTSVLLVYGSQNIEEPLKRGIFDNYNVDDAEDFLNEVNNLERRAAREADLTIAVTQEEADVLTSWGVRDVLLLPNGIEPWHADIDGITEWRRKLPEDPWLLYIASAHPPNFTNFAQVFGGSLGCFPPLSRLVVAGGVAEHIYAALQHSRWSSLNLSRLHLLSKLSDRDLAAVKSLAHGFVLPIPFGGGSNIKTAEAIYSGSYVIGTKAAFRGFEGFLSLPEIRSADNPKSFHRQIREVLASPRRSAPLPGTIGFDQRQSITWARCLAQLPVAVEKAKYDKVPSE</sequence>
<dbReference type="GO" id="GO:0016757">
    <property type="term" value="F:glycosyltransferase activity"/>
    <property type="evidence" value="ECO:0007669"/>
    <property type="project" value="UniProtKB-ARBA"/>
</dbReference>
<comment type="caution">
    <text evidence="2">The sequence shown here is derived from an EMBL/GenBank/DDBJ whole genome shotgun (WGS) entry which is preliminary data.</text>
</comment>
<evidence type="ECO:0000313" key="3">
    <source>
        <dbReference type="Proteomes" id="UP000232163"/>
    </source>
</evidence>
<dbReference type="Gene3D" id="3.40.50.2000">
    <property type="entry name" value="Glycogen Phosphorylase B"/>
    <property type="match status" value="2"/>
</dbReference>
<dbReference type="Proteomes" id="UP000232163">
    <property type="component" value="Unassembled WGS sequence"/>
</dbReference>
<reference evidence="3" key="1">
    <citation type="journal article" date="2017" name="Int J Environ Stud">
        <title>Does the Miocene-Pliocene relict legume Oxytropis triphylla form nitrogen-fixing nodules with a combination of bacterial strains?</title>
        <authorList>
            <person name="Safronova V."/>
            <person name="Belimov A."/>
            <person name="Sazanova A."/>
            <person name="Kuznetsova I."/>
            <person name="Popova J."/>
            <person name="Andronov E."/>
            <person name="Verkhozina A."/>
            <person name="Tikhonovich I."/>
        </authorList>
    </citation>
    <scope>NUCLEOTIDE SEQUENCE [LARGE SCALE GENOMIC DNA]</scope>
    <source>
        <strain evidence="3">Tri-38</strain>
    </source>
</reference>
<protein>
    <recommendedName>
        <fullName evidence="1">Glycosyltransferase subfamily 4-like N-terminal domain-containing protein</fullName>
    </recommendedName>
</protein>
<dbReference type="Pfam" id="PF13439">
    <property type="entry name" value="Glyco_transf_4"/>
    <property type="match status" value="1"/>
</dbReference>
<feature type="domain" description="Glycosyltransferase subfamily 4-like N-terminal" evidence="1">
    <location>
        <begin position="8"/>
        <end position="110"/>
    </location>
</feature>
<dbReference type="AlphaFoldDB" id="A0A2N9VVE4"/>
<keyword evidence="3" id="KW-1185">Reference proteome</keyword>
<proteinExistence type="predicted"/>
<dbReference type="EMBL" id="MZMT01000040">
    <property type="protein sequence ID" value="PIO43462.1"/>
    <property type="molecule type" value="Genomic_DNA"/>
</dbReference>
<gene>
    <name evidence="2" type="ORF">B5P45_18370</name>
</gene>
<evidence type="ECO:0000259" key="1">
    <source>
        <dbReference type="Pfam" id="PF13439"/>
    </source>
</evidence>